<reference evidence="1 2" key="1">
    <citation type="submission" date="2021-01" db="EMBL/GenBank/DDBJ databases">
        <title>Whole genome shotgun sequence of Planotetraspora kaengkrachanensis NBRC 104272.</title>
        <authorList>
            <person name="Komaki H."/>
            <person name="Tamura T."/>
        </authorList>
    </citation>
    <scope>NUCLEOTIDE SEQUENCE [LARGE SCALE GENOMIC DNA]</scope>
    <source>
        <strain evidence="1 2">NBRC 104272</strain>
    </source>
</reference>
<dbReference type="AlphaFoldDB" id="A0A8J3PW33"/>
<name>A0A8J3PW33_9ACTN</name>
<protein>
    <submittedName>
        <fullName evidence="1">Uncharacterized protein</fullName>
    </submittedName>
</protein>
<evidence type="ECO:0000313" key="1">
    <source>
        <dbReference type="EMBL" id="GIG82156.1"/>
    </source>
</evidence>
<sequence>MSDHDVREAARAELAGYWTWAARRPWLWLDPVIADLGLTSMARGRHTLANGELLSKTQAVEQADAPAWLIDQLRARRRGEDITSPRVRTALIAWRDARRTVARARLGLA</sequence>
<organism evidence="1 2">
    <name type="scientific">Planotetraspora kaengkrachanensis</name>
    <dbReference type="NCBI Taxonomy" id="575193"/>
    <lineage>
        <taxon>Bacteria</taxon>
        <taxon>Bacillati</taxon>
        <taxon>Actinomycetota</taxon>
        <taxon>Actinomycetes</taxon>
        <taxon>Streptosporangiales</taxon>
        <taxon>Streptosporangiaceae</taxon>
        <taxon>Planotetraspora</taxon>
    </lineage>
</organism>
<proteinExistence type="predicted"/>
<dbReference type="Proteomes" id="UP000630097">
    <property type="component" value="Unassembled WGS sequence"/>
</dbReference>
<dbReference type="EMBL" id="BONV01000028">
    <property type="protein sequence ID" value="GIG82156.1"/>
    <property type="molecule type" value="Genomic_DNA"/>
</dbReference>
<evidence type="ECO:0000313" key="2">
    <source>
        <dbReference type="Proteomes" id="UP000630097"/>
    </source>
</evidence>
<accession>A0A8J3PW33</accession>
<keyword evidence="2" id="KW-1185">Reference proteome</keyword>
<comment type="caution">
    <text evidence="1">The sequence shown here is derived from an EMBL/GenBank/DDBJ whole genome shotgun (WGS) entry which is preliminary data.</text>
</comment>
<gene>
    <name evidence="1" type="ORF">Pka01_52830</name>
</gene>